<feature type="transmembrane region" description="Helical" evidence="15">
    <location>
        <begin position="567"/>
        <end position="585"/>
    </location>
</feature>
<feature type="coiled-coil region" evidence="14">
    <location>
        <begin position="156"/>
        <end position="186"/>
    </location>
</feature>
<dbReference type="GO" id="GO:0003843">
    <property type="term" value="F:1,3-beta-D-glucan synthase activity"/>
    <property type="evidence" value="ECO:0007669"/>
    <property type="project" value="UniProtKB-EC"/>
</dbReference>
<proteinExistence type="inferred from homology"/>
<keyword evidence="6" id="KW-0808">Transferase</keyword>
<comment type="similarity">
    <text evidence="2">Belongs to the glycosyltransferase 48 family.</text>
</comment>
<keyword evidence="5" id="KW-0328">Glycosyltransferase</keyword>
<feature type="transmembrane region" description="Helical" evidence="15">
    <location>
        <begin position="664"/>
        <end position="682"/>
    </location>
</feature>
<evidence type="ECO:0000256" key="15">
    <source>
        <dbReference type="SAM" id="Phobius"/>
    </source>
</evidence>
<dbReference type="InterPro" id="IPR058851">
    <property type="entry name" value="CALS1_helical"/>
</dbReference>
<evidence type="ECO:0000256" key="10">
    <source>
        <dbReference type="ARBA" id="ARBA00023136"/>
    </source>
</evidence>
<evidence type="ECO:0000256" key="14">
    <source>
        <dbReference type="SAM" id="Coils"/>
    </source>
</evidence>
<dbReference type="PANTHER" id="PTHR12741:SF67">
    <property type="entry name" value="CALLOSE SYNTHASE 10"/>
    <property type="match status" value="1"/>
</dbReference>
<dbReference type="GeneID" id="111006928"/>
<dbReference type="OrthoDB" id="1880850at2759"/>
<keyword evidence="9 15" id="KW-1133">Transmembrane helix</keyword>
<feature type="transmembrane region" description="Helical" evidence="15">
    <location>
        <begin position="525"/>
        <end position="547"/>
    </location>
</feature>
<evidence type="ECO:0000256" key="8">
    <source>
        <dbReference type="ARBA" id="ARBA00022960"/>
    </source>
</evidence>
<feature type="transmembrane region" description="Helical" evidence="15">
    <location>
        <begin position="1784"/>
        <end position="1806"/>
    </location>
</feature>
<protein>
    <recommendedName>
        <fullName evidence="12">1,3-beta-glucan synthase</fullName>
        <ecNumber evidence="3">2.4.1.34</ecNumber>
    </recommendedName>
    <alternativeName>
        <fullName evidence="12">1,3-beta-glucan synthase</fullName>
    </alternativeName>
</protein>
<dbReference type="Pfam" id="PF25968">
    <property type="entry name" value="CALS1"/>
    <property type="match status" value="1"/>
</dbReference>
<keyword evidence="8" id="KW-0133">Cell shape</keyword>
<comment type="subcellular location">
    <subcellularLocation>
        <location evidence="1">Cell membrane</location>
        <topology evidence="1">Multi-pass membrane protein</topology>
    </subcellularLocation>
</comment>
<feature type="transmembrane region" description="Helical" evidence="15">
    <location>
        <begin position="1752"/>
        <end position="1772"/>
    </location>
</feature>
<dbReference type="Gene3D" id="1.25.40.270">
    <property type="entry name" value="Vacuolar protein sorting-associated protein vta1"/>
    <property type="match status" value="1"/>
</dbReference>
<evidence type="ECO:0000256" key="9">
    <source>
        <dbReference type="ARBA" id="ARBA00022989"/>
    </source>
</evidence>
<evidence type="ECO:0000256" key="13">
    <source>
        <dbReference type="ARBA" id="ARBA00047777"/>
    </source>
</evidence>
<dbReference type="Proteomes" id="UP000504603">
    <property type="component" value="Unplaced"/>
</dbReference>
<keyword evidence="11" id="KW-0961">Cell wall biogenesis/degradation</keyword>
<evidence type="ECO:0000259" key="16">
    <source>
        <dbReference type="SMART" id="SM01205"/>
    </source>
</evidence>
<feature type="transmembrane region" description="Helical" evidence="15">
    <location>
        <begin position="1623"/>
        <end position="1642"/>
    </location>
</feature>
<feature type="transmembrane region" description="Helical" evidence="15">
    <location>
        <begin position="715"/>
        <end position="737"/>
    </location>
</feature>
<organism evidence="17 18">
    <name type="scientific">Momordica charantia</name>
    <name type="common">Bitter gourd</name>
    <name type="synonym">Balsam pear</name>
    <dbReference type="NCBI Taxonomy" id="3673"/>
    <lineage>
        <taxon>Eukaryota</taxon>
        <taxon>Viridiplantae</taxon>
        <taxon>Streptophyta</taxon>
        <taxon>Embryophyta</taxon>
        <taxon>Tracheophyta</taxon>
        <taxon>Spermatophyta</taxon>
        <taxon>Magnoliopsida</taxon>
        <taxon>eudicotyledons</taxon>
        <taxon>Gunneridae</taxon>
        <taxon>Pentapetalae</taxon>
        <taxon>rosids</taxon>
        <taxon>fabids</taxon>
        <taxon>Cucurbitales</taxon>
        <taxon>Cucurbitaceae</taxon>
        <taxon>Momordiceae</taxon>
        <taxon>Momordica</taxon>
    </lineage>
</organism>
<dbReference type="PANTHER" id="PTHR12741">
    <property type="entry name" value="LYST-INTERACTING PROTEIN LIP5 DOPAMINE RESPONSIVE PROTEIN DRG-1"/>
    <property type="match status" value="1"/>
</dbReference>
<feature type="domain" description="1,3-beta-glucan synthase component FKS1-like" evidence="16">
    <location>
        <begin position="348"/>
        <end position="461"/>
    </location>
</feature>
<dbReference type="GO" id="GO:0006075">
    <property type="term" value="P:(1-&gt;3)-beta-D-glucan biosynthetic process"/>
    <property type="evidence" value="ECO:0007669"/>
    <property type="project" value="InterPro"/>
</dbReference>
<gene>
    <name evidence="18" type="primary">LOC111006928</name>
</gene>
<dbReference type="GO" id="GO:0000148">
    <property type="term" value="C:1,3-beta-D-glucan synthase complex"/>
    <property type="evidence" value="ECO:0007669"/>
    <property type="project" value="InterPro"/>
</dbReference>
<feature type="transmembrane region" description="Helical" evidence="15">
    <location>
        <begin position="1528"/>
        <end position="1551"/>
    </location>
</feature>
<keyword evidence="17" id="KW-1185">Reference proteome</keyword>
<keyword evidence="7 15" id="KW-0812">Transmembrane</keyword>
<sequence>MARVNDNWERLVRATLKREQLRNAGGQGHGRTPSGIVGAVPPSLGKTTNIDAILQAADEIQAEDSTVARILCEQAYNMAQNLDPNSDGRGVLQFKTGLMSVIKQKRVKKDGASIDRNRDIEHLWEFYQRYKRQHRVDDIQREEQKWRESGTVSANLGELELRYSEAKKVIANLRALVEVMEALSKEADPHGVGRLIMEELQRVRSSDTTFSGEFVPYNIVPLDAQALTNAIGLFPEVRATISAIRYTEHFPRLPLEFEISGQRNADMFDLLEYAFGFQRDNIRNQREHVVLMVANAQSRLGIPVYADPKIDEKAINQVFLKVLDNYIKWCKYLRIRLAWNSLEAINRDRKLFLVSLYLLIWGEAANVRFLPECICYLFHHMAKELDAILDHGEADRAGSCKLEDGSASFLQQIICPIYHTLVAETERNKNGKAAHSAWRNYDDFNEYFWSPTCFELGWPMREKSSFLQKPRGSKRTGKTSFVEHRSFLHLYRSFHRLWIFLAIIFQALAIFAFNKERVNLDTFKAILSIGPTFAIMNFIESCLDVLLTFGAYTTARGMAISRIVIRFFWWGLSSVFVTYVYVKVLEERNSRSSDNSFYFRIYIIVLGVYASLRLVVSMLLKLPACHTLSEMSDQSFFQFFKWIYQERYFVGRGLYEKPSDYCRYVAYWLVLLICKFTFAYFLQIKPLVQPTIIIVNLPPLEYSWHSFISKNNNNFWTIASLWAPVVALYLLDIYIWYTLLSAIIGGVKGARGRLGEIRSLEMMHKRFESFPKAFVKNLVSTQTKSLDSLPLNGQASQDSPDMNKAYAAIFSPFWNEIIKSLREEDYISNREMDLLCIPSNTGSLRLVQWPLFLLSSKIFLAVDLALDCKDTQIDLWTRVCRDEYMAYAIQECYYSVEKILYSLVDGEGRLWVERIFREINNSISEGFLLVTLDLKKISIVLQKITALTGLLTRNVTPELAKGAAKAVFELYDVVTHDLLSSDLREQLDTWNILLRARNEGRLFSRIEWPKDPEIKELVKRLHLLLTVKDSAVNIPKNLEARRRLEFFTNSLFMDMPSAKPVSEMVSFSVFTPYYSETVIYSSSEIRMENEDGISILFYLQKIFPDEWENFLERIGRGHATGEAELQKSPSDALELRFWVSYRGQTLARTVRGMMYYRRALMLQSYLENRSFGDDYSQTSFLTSQGFELSRESRAQADLKFTYVVSCQIYGQQKQRKAPEATDIALLLQRNEGLRVAFIHVEDSVSSDGKIVKEFYSKLVKADIHGKDQEVYSIKLPGEPKLGEGKPENQNHAIVFTRGDAVQTIDMNQDNYLEEAMKVRNLLEEFHGKHGLRPPTILGVREHVFTGSVSSLAWFMSNQETSFVTLGQRVLASPLKVRMHYGHPDVFDRVFHITRGGISKASRVINISEDIYAGFNSTLRQGNITHHEYIQVGKGRDVGLNQIALFEGKVAGGNGEQVLSRDVYRLGQLFDFFRMLSFYFTTVGYYACTMMTVLVVYIFLYGRVYLAFAGLDEAISKRAKLLGNTALDAALNAQFLFQIGVFTAVPMIMGFILELGLLKAVFSFITMQLQLCSVFFTFSLGTRTHYFGRTILHGGAKYRATGRGFVVQHIKFAENYRLYSRSHFIKALEVALLLIVYIAYGYSEGGASSFVLLTISSWFLVISWLFAPYIFNPSGFEWQKTVEDFDDWTSWLFYKGGVGVKGENSWESWWDEEQAHIQTLRGRILETILTLRFFIFQYGVVYKLHLTGNDTSLALYGFSWVVLVGIVLIFKIFTFSPKKSTNFQLFMRFIQGVTAIALVTALGLIVGFTRLSIIDLFASVLAFIPTGWAILSFAVTWKKIVRSLGLWDSVREFARMYDAGMGLIIFVPIAFLSWFPFISTFQSRLLFNQAFSRGLEISLILAGNKANVET</sequence>
<dbReference type="RefSeq" id="XP_022134725.1">
    <property type="nucleotide sequence ID" value="XM_022279033.1"/>
</dbReference>
<dbReference type="InterPro" id="IPR003440">
    <property type="entry name" value="Glyco_trans_48_dom"/>
</dbReference>
<dbReference type="KEGG" id="mcha:111006928"/>
<name>A0A6J1BZ46_MOMCH</name>
<feature type="transmembrane region" description="Helical" evidence="15">
    <location>
        <begin position="597"/>
        <end position="620"/>
    </location>
</feature>
<feature type="transmembrane region" description="Helical" evidence="15">
    <location>
        <begin position="1557"/>
        <end position="1579"/>
    </location>
</feature>
<dbReference type="SMART" id="SM01205">
    <property type="entry name" value="FKS1_dom1"/>
    <property type="match status" value="1"/>
</dbReference>
<keyword evidence="4" id="KW-1003">Cell membrane</keyword>
<dbReference type="InterPro" id="IPR026899">
    <property type="entry name" value="FKS1-like_dom1"/>
</dbReference>
<evidence type="ECO:0000256" key="4">
    <source>
        <dbReference type="ARBA" id="ARBA00022475"/>
    </source>
</evidence>
<keyword evidence="14" id="KW-0175">Coiled coil</keyword>
<dbReference type="GO" id="GO:0005886">
    <property type="term" value="C:plasma membrane"/>
    <property type="evidence" value="ECO:0007669"/>
    <property type="project" value="UniProtKB-SubCell"/>
</dbReference>
<evidence type="ECO:0000256" key="7">
    <source>
        <dbReference type="ARBA" id="ARBA00022692"/>
    </source>
</evidence>
<keyword evidence="10 15" id="KW-0472">Membrane</keyword>
<evidence type="ECO:0000313" key="18">
    <source>
        <dbReference type="RefSeq" id="XP_022134725.1"/>
    </source>
</evidence>
<feature type="transmembrane region" description="Helical" evidence="15">
    <location>
        <begin position="1855"/>
        <end position="1876"/>
    </location>
</feature>
<evidence type="ECO:0000256" key="6">
    <source>
        <dbReference type="ARBA" id="ARBA00022679"/>
    </source>
</evidence>
<evidence type="ECO:0000313" key="17">
    <source>
        <dbReference type="Proteomes" id="UP000504603"/>
    </source>
</evidence>
<feature type="transmembrane region" description="Helical" evidence="15">
    <location>
        <begin position="1482"/>
        <end position="1507"/>
    </location>
</feature>
<dbReference type="Pfam" id="PF02364">
    <property type="entry name" value="Glucan_synthase"/>
    <property type="match status" value="1"/>
</dbReference>
<dbReference type="EC" id="2.4.1.34" evidence="3"/>
<evidence type="ECO:0000256" key="5">
    <source>
        <dbReference type="ARBA" id="ARBA00022676"/>
    </source>
</evidence>
<feature type="transmembrane region" description="Helical" evidence="15">
    <location>
        <begin position="1648"/>
        <end position="1670"/>
    </location>
</feature>
<feature type="transmembrane region" description="Helical" evidence="15">
    <location>
        <begin position="494"/>
        <end position="513"/>
    </location>
</feature>
<evidence type="ECO:0000256" key="11">
    <source>
        <dbReference type="ARBA" id="ARBA00023316"/>
    </source>
</evidence>
<accession>A0A6J1BZ46</accession>
<reference evidence="18" key="1">
    <citation type="submission" date="2025-08" db="UniProtKB">
        <authorList>
            <consortium name="RefSeq"/>
        </authorList>
    </citation>
    <scope>IDENTIFICATION</scope>
</reference>
<dbReference type="GO" id="GO:0071555">
    <property type="term" value="P:cell wall organization"/>
    <property type="evidence" value="ECO:0007669"/>
    <property type="project" value="UniProtKB-KW"/>
</dbReference>
<evidence type="ECO:0000256" key="1">
    <source>
        <dbReference type="ARBA" id="ARBA00004651"/>
    </source>
</evidence>
<dbReference type="Pfam" id="PF14288">
    <property type="entry name" value="FKS1_dom1"/>
    <property type="match status" value="1"/>
</dbReference>
<feature type="transmembrane region" description="Helical" evidence="15">
    <location>
        <begin position="1812"/>
        <end position="1834"/>
    </location>
</feature>
<comment type="catalytic activity">
    <reaction evidence="13">
        <text>[(1-&gt;3)-beta-D-glucosyl](n) + UDP-alpha-D-glucose = [(1-&gt;3)-beta-D-glucosyl](n+1) + UDP + H(+)</text>
        <dbReference type="Rhea" id="RHEA:21476"/>
        <dbReference type="Rhea" id="RHEA-COMP:11146"/>
        <dbReference type="Rhea" id="RHEA-COMP:14303"/>
        <dbReference type="ChEBI" id="CHEBI:15378"/>
        <dbReference type="ChEBI" id="CHEBI:37671"/>
        <dbReference type="ChEBI" id="CHEBI:58223"/>
        <dbReference type="ChEBI" id="CHEBI:58885"/>
        <dbReference type="EC" id="2.4.1.34"/>
    </reaction>
</comment>
<evidence type="ECO:0000256" key="12">
    <source>
        <dbReference type="ARBA" id="ARBA00032165"/>
    </source>
</evidence>
<evidence type="ECO:0000256" key="2">
    <source>
        <dbReference type="ARBA" id="ARBA00009040"/>
    </source>
</evidence>
<evidence type="ECO:0000256" key="3">
    <source>
        <dbReference type="ARBA" id="ARBA00012589"/>
    </source>
</evidence>
<dbReference type="GO" id="GO:0008360">
    <property type="term" value="P:regulation of cell shape"/>
    <property type="evidence" value="ECO:0007669"/>
    <property type="project" value="UniProtKB-KW"/>
</dbReference>
<feature type="transmembrane region" description="Helical" evidence="15">
    <location>
        <begin position="1723"/>
        <end position="1740"/>
    </location>
</feature>
<dbReference type="InterPro" id="IPR023175">
    <property type="entry name" value="Vta1/CALS_N_sf"/>
</dbReference>